<accession>A0AA40BD46</accession>
<dbReference type="AlphaFoldDB" id="A0AA40BD46"/>
<reference evidence="2" key="1">
    <citation type="submission" date="2023-06" db="EMBL/GenBank/DDBJ databases">
        <title>Genome-scale phylogeny and comparative genomics of the fungal order Sordariales.</title>
        <authorList>
            <consortium name="Lawrence Berkeley National Laboratory"/>
            <person name="Hensen N."/>
            <person name="Bonometti L."/>
            <person name="Westerberg I."/>
            <person name="Brannstrom I.O."/>
            <person name="Guillou S."/>
            <person name="Cros-Aarteil S."/>
            <person name="Calhoun S."/>
            <person name="Haridas S."/>
            <person name="Kuo A."/>
            <person name="Mondo S."/>
            <person name="Pangilinan J."/>
            <person name="Riley R."/>
            <person name="Labutti K."/>
            <person name="Andreopoulos B."/>
            <person name="Lipzen A."/>
            <person name="Chen C."/>
            <person name="Yanf M."/>
            <person name="Daum C."/>
            <person name="Ng V."/>
            <person name="Clum A."/>
            <person name="Steindorff A."/>
            <person name="Ohm R."/>
            <person name="Martin F."/>
            <person name="Silar P."/>
            <person name="Natvig D."/>
            <person name="Lalanne C."/>
            <person name="Gautier V."/>
            <person name="Ament-Velasquez S.L."/>
            <person name="Kruys A."/>
            <person name="Hutchinson M.I."/>
            <person name="Powell A.J."/>
            <person name="Barry K."/>
            <person name="Miller A.N."/>
            <person name="Grigoriev I.V."/>
            <person name="Debuchy R."/>
            <person name="Gladieux P."/>
            <person name="Thoren M.H."/>
            <person name="Johannesson H."/>
        </authorList>
    </citation>
    <scope>NUCLEOTIDE SEQUENCE</scope>
    <source>
        <strain evidence="2">SMH4607-1</strain>
    </source>
</reference>
<proteinExistence type="predicted"/>
<keyword evidence="3" id="KW-1185">Reference proteome</keyword>
<name>A0AA40BD46_9PEZI</name>
<protein>
    <submittedName>
        <fullName evidence="2">Uncharacterized protein</fullName>
    </submittedName>
</protein>
<dbReference type="EMBL" id="JAUKUA010000001">
    <property type="protein sequence ID" value="KAK0731981.1"/>
    <property type="molecule type" value="Genomic_DNA"/>
</dbReference>
<feature type="compositionally biased region" description="Basic and acidic residues" evidence="1">
    <location>
        <begin position="1"/>
        <end position="20"/>
    </location>
</feature>
<evidence type="ECO:0000313" key="2">
    <source>
        <dbReference type="EMBL" id="KAK0731981.1"/>
    </source>
</evidence>
<evidence type="ECO:0000313" key="3">
    <source>
        <dbReference type="Proteomes" id="UP001172102"/>
    </source>
</evidence>
<comment type="caution">
    <text evidence="2">The sequence shown here is derived from an EMBL/GenBank/DDBJ whole genome shotgun (WGS) entry which is preliminary data.</text>
</comment>
<organism evidence="2 3">
    <name type="scientific">Lasiosphaeris hirsuta</name>
    <dbReference type="NCBI Taxonomy" id="260670"/>
    <lineage>
        <taxon>Eukaryota</taxon>
        <taxon>Fungi</taxon>
        <taxon>Dikarya</taxon>
        <taxon>Ascomycota</taxon>
        <taxon>Pezizomycotina</taxon>
        <taxon>Sordariomycetes</taxon>
        <taxon>Sordariomycetidae</taxon>
        <taxon>Sordariales</taxon>
        <taxon>Lasiosphaeriaceae</taxon>
        <taxon>Lasiosphaeris</taxon>
    </lineage>
</organism>
<dbReference type="Proteomes" id="UP001172102">
    <property type="component" value="Unassembled WGS sequence"/>
</dbReference>
<sequence>MEHRRTDAADGDFADPKESAPEFGTPGSPEAGDSVITTSPLLTAASPTAPRPQWRQNLALHRCVLIQGIIDSKLQGDDGPKDDEIAEIIGCKGWAPRGKRPRQIKRFHRGRSFQILPAYTLCYIPLGAVVHRDDNRRRIGSI</sequence>
<feature type="region of interest" description="Disordered" evidence="1">
    <location>
        <begin position="1"/>
        <end position="53"/>
    </location>
</feature>
<evidence type="ECO:0000256" key="1">
    <source>
        <dbReference type="SAM" id="MobiDB-lite"/>
    </source>
</evidence>
<gene>
    <name evidence="2" type="ORF">B0H67DRAFT_91942</name>
</gene>